<feature type="transmembrane region" description="Helical" evidence="7">
    <location>
        <begin position="330"/>
        <end position="348"/>
    </location>
</feature>
<feature type="transmembrane region" description="Helical" evidence="7">
    <location>
        <begin position="240"/>
        <end position="260"/>
    </location>
</feature>
<feature type="transmembrane region" description="Helical" evidence="7">
    <location>
        <begin position="298"/>
        <end position="324"/>
    </location>
</feature>
<dbReference type="EMBL" id="FN869568">
    <property type="protein sequence ID" value="CBV42665.1"/>
    <property type="molecule type" value="Genomic_DNA"/>
</dbReference>
<dbReference type="HOGENOM" id="CLU_012893_3_0_6"/>
<dbReference type="eggNOG" id="COG0534">
    <property type="taxonomic scope" value="Bacteria"/>
</dbReference>
<feature type="transmembrane region" description="Helical" evidence="7">
    <location>
        <begin position="94"/>
        <end position="118"/>
    </location>
</feature>
<evidence type="ECO:0000256" key="4">
    <source>
        <dbReference type="ARBA" id="ARBA00022692"/>
    </source>
</evidence>
<evidence type="ECO:0000256" key="2">
    <source>
        <dbReference type="ARBA" id="ARBA00022448"/>
    </source>
</evidence>
<name>E1V3I6_HALED</name>
<comment type="subcellular location">
    <subcellularLocation>
        <location evidence="1">Cell membrane</location>
        <topology evidence="1">Multi-pass membrane protein</topology>
    </subcellularLocation>
</comment>
<dbReference type="Proteomes" id="UP000008707">
    <property type="component" value="Chromosome"/>
</dbReference>
<feature type="transmembrane region" description="Helical" evidence="7">
    <location>
        <begin position="408"/>
        <end position="427"/>
    </location>
</feature>
<evidence type="ECO:0000256" key="5">
    <source>
        <dbReference type="ARBA" id="ARBA00022989"/>
    </source>
</evidence>
<dbReference type="KEGG" id="hel:HELO_2781"/>
<evidence type="ECO:0000313" key="8">
    <source>
        <dbReference type="EMBL" id="CBV42665.1"/>
    </source>
</evidence>
<protein>
    <submittedName>
        <fullName evidence="8">MATE family transport protein</fullName>
    </submittedName>
</protein>
<feature type="transmembrane region" description="Helical" evidence="7">
    <location>
        <begin position="139"/>
        <end position="162"/>
    </location>
</feature>
<feature type="transmembrane region" description="Helical" evidence="7">
    <location>
        <begin position="465"/>
        <end position="486"/>
    </location>
</feature>
<keyword evidence="6 7" id="KW-0472">Membrane</keyword>
<dbReference type="GO" id="GO:0042910">
    <property type="term" value="F:xenobiotic transmembrane transporter activity"/>
    <property type="evidence" value="ECO:0007669"/>
    <property type="project" value="InterPro"/>
</dbReference>
<feature type="transmembrane region" description="Helical" evidence="7">
    <location>
        <begin position="70"/>
        <end position="88"/>
    </location>
</feature>
<sequence>MGCRRRGAVRRGGETCYHRALARRPGAASQTVRARRPASSFRVRLRMNDSPPELRASIGRDVLEMSITSALSLLALFLTDILTLTYVSRLHDEAMLAAVGVAKTLMFINSIVVTGIVVAGGRVITRRVEAGGTRLVPALAAQLLVVAVGVSGAVALVEWRFLDPIVGWLGDASASGGGTRPFLWLMLASSVAMALTQACAQLLRALGDSRRALAVLLVAAGTLAVLDPLLILGLDLALPGAGTAGLLAAAAGGAAGLWVVKRRVGLAMRLHLKLHRRAMAGFARRIVRISLPYTLGNLAMPLAITFMLGQLAAFGVSAMAGMALMDRVLQVAYCLYFALPSALVPVFSRHLLGDDPGPGRASVMAAVRLVVVHGLVVWAVLLVAAPALAEAFVLSAPARALFETLCRVGAGAWLVIGLDFIAVSVFITLDRAWWITLFSWLRASVGTVPFVLAGAERFGASGVVLGMWGGHALVALASIATATLLVRRARPARPTVADTGAGASPDARSLS</sequence>
<feature type="transmembrane region" description="Helical" evidence="7">
    <location>
        <begin position="182"/>
        <end position="200"/>
    </location>
</feature>
<dbReference type="PANTHER" id="PTHR43549:SF2">
    <property type="entry name" value="MULTIDRUG RESISTANCE PROTEIN NORM-RELATED"/>
    <property type="match status" value="1"/>
</dbReference>
<evidence type="ECO:0000256" key="3">
    <source>
        <dbReference type="ARBA" id="ARBA00022475"/>
    </source>
</evidence>
<dbReference type="STRING" id="768066.HELO_2781"/>
<feature type="transmembrane region" description="Helical" evidence="7">
    <location>
        <begin position="212"/>
        <end position="234"/>
    </location>
</feature>
<keyword evidence="3" id="KW-1003">Cell membrane</keyword>
<accession>E1V3I6</accession>
<dbReference type="GO" id="GO:0005886">
    <property type="term" value="C:plasma membrane"/>
    <property type="evidence" value="ECO:0007669"/>
    <property type="project" value="UniProtKB-SubCell"/>
</dbReference>
<evidence type="ECO:0000256" key="7">
    <source>
        <dbReference type="SAM" id="Phobius"/>
    </source>
</evidence>
<dbReference type="GO" id="GO:0015297">
    <property type="term" value="F:antiporter activity"/>
    <property type="evidence" value="ECO:0007669"/>
    <property type="project" value="InterPro"/>
</dbReference>
<evidence type="ECO:0000313" key="9">
    <source>
        <dbReference type="Proteomes" id="UP000008707"/>
    </source>
</evidence>
<evidence type="ECO:0000256" key="6">
    <source>
        <dbReference type="ARBA" id="ARBA00023136"/>
    </source>
</evidence>
<reference evidence="9" key="1">
    <citation type="journal article" date="2011" name="Environ. Microbiol.">
        <title>A blueprint of ectoine metabolism from the genome of the industrial producer Halomonas elongata DSM 2581(T).</title>
        <authorList>
            <person name="Schwibbert K."/>
            <person name="Marin-Sanguino A."/>
            <person name="Bagyan I."/>
            <person name="Heidrich G."/>
            <person name="Lentzen G."/>
            <person name="Seitz H."/>
            <person name="Rampp M."/>
            <person name="Schuster S.C."/>
            <person name="Klenk H.P."/>
            <person name="Pfeiffer F."/>
            <person name="Oesterhelt D."/>
            <person name="Kunte H.J."/>
        </authorList>
    </citation>
    <scope>NUCLEOTIDE SEQUENCE [LARGE SCALE GENOMIC DNA]</scope>
    <source>
        <strain evidence="9">ATCC 33173 / DSM 2581 / NBRC 15536 / NCIMB 2198 / 1H9</strain>
    </source>
</reference>
<feature type="transmembrane region" description="Helical" evidence="7">
    <location>
        <begin position="434"/>
        <end position="453"/>
    </location>
</feature>
<proteinExistence type="predicted"/>
<evidence type="ECO:0000256" key="1">
    <source>
        <dbReference type="ARBA" id="ARBA00004651"/>
    </source>
</evidence>
<dbReference type="InterPro" id="IPR002528">
    <property type="entry name" value="MATE_fam"/>
</dbReference>
<dbReference type="PANTHER" id="PTHR43549">
    <property type="entry name" value="MULTIDRUG RESISTANCE PROTEIN YPNP-RELATED"/>
    <property type="match status" value="1"/>
</dbReference>
<keyword evidence="5 7" id="KW-1133">Transmembrane helix</keyword>
<dbReference type="AlphaFoldDB" id="E1V3I6"/>
<gene>
    <name evidence="8" type="ordered locus">HELO_2781</name>
</gene>
<keyword evidence="4 7" id="KW-0812">Transmembrane</keyword>
<dbReference type="Pfam" id="PF01554">
    <property type="entry name" value="MatE"/>
    <property type="match status" value="1"/>
</dbReference>
<dbReference type="InterPro" id="IPR052031">
    <property type="entry name" value="Membrane_Transporter-Flippase"/>
</dbReference>
<keyword evidence="2" id="KW-0813">Transport</keyword>
<organism evidence="8 9">
    <name type="scientific">Halomonas elongata (strain ATCC 33173 / DSM 2581 / NBRC 15536 / NCIMB 2198 / 1H9)</name>
    <dbReference type="NCBI Taxonomy" id="768066"/>
    <lineage>
        <taxon>Bacteria</taxon>
        <taxon>Pseudomonadati</taxon>
        <taxon>Pseudomonadota</taxon>
        <taxon>Gammaproteobacteria</taxon>
        <taxon>Oceanospirillales</taxon>
        <taxon>Halomonadaceae</taxon>
        <taxon>Halomonas</taxon>
    </lineage>
</organism>
<feature type="transmembrane region" description="Helical" evidence="7">
    <location>
        <begin position="369"/>
        <end position="388"/>
    </location>
</feature>